<evidence type="ECO:0000256" key="7">
    <source>
        <dbReference type="SAM" id="MobiDB-lite"/>
    </source>
</evidence>
<feature type="region of interest" description="Disordered" evidence="7">
    <location>
        <begin position="51"/>
        <end position="115"/>
    </location>
</feature>
<reference evidence="9" key="2">
    <citation type="journal article" date="2016" name="G3 (Bethesda)">
        <title>Genome Evolution in Three Species of Cactophilic Drosophila.</title>
        <authorList>
            <person name="Sanchez-Flores A."/>
            <person name="Penazola F."/>
            <person name="Carpinteyro-Ponce J."/>
            <person name="Nazario-Yepiz N."/>
            <person name="Abreu-Goodger C."/>
            <person name="Machado C.A."/>
            <person name="Markow T.A."/>
        </authorList>
    </citation>
    <scope>NUCLEOTIDE SEQUENCE [LARGE SCALE GENOMIC DNA]</scope>
</reference>
<keyword evidence="4" id="KW-0378">Hydrolase</keyword>
<dbReference type="Proteomes" id="UP000694904">
    <property type="component" value="Chromosome 5"/>
</dbReference>
<comment type="catalytic activity">
    <reaction evidence="1">
        <text>a 1,2-diacyl-sn-glycero-3-phosphocholine + H2O = a 1,2-diacyl-sn-glycero-3-phosphate + choline + H(+)</text>
        <dbReference type="Rhea" id="RHEA:14445"/>
        <dbReference type="ChEBI" id="CHEBI:15354"/>
        <dbReference type="ChEBI" id="CHEBI:15377"/>
        <dbReference type="ChEBI" id="CHEBI:15378"/>
        <dbReference type="ChEBI" id="CHEBI:57643"/>
        <dbReference type="ChEBI" id="CHEBI:58608"/>
        <dbReference type="EC" id="3.1.4.4"/>
    </reaction>
</comment>
<evidence type="ECO:0000256" key="5">
    <source>
        <dbReference type="ARBA" id="ARBA00022963"/>
    </source>
</evidence>
<feature type="compositionally biased region" description="Basic and acidic residues" evidence="7">
    <location>
        <begin position="94"/>
        <end position="108"/>
    </location>
</feature>
<dbReference type="InterPro" id="IPR001736">
    <property type="entry name" value="PLipase_D/transphosphatidylase"/>
</dbReference>
<dbReference type="PANTHER" id="PTHR18896:SF76">
    <property type="entry name" value="PHOSPHOLIPASE"/>
    <property type="match status" value="1"/>
</dbReference>
<dbReference type="Pfam" id="PF13091">
    <property type="entry name" value="PLDc_2"/>
    <property type="match status" value="1"/>
</dbReference>
<dbReference type="GeneID" id="108615652"/>
<reference evidence="9" key="1">
    <citation type="journal article" date="1997" name="Nucleic Acids Res.">
        <title>tRNAscan-SE: a program for improved detection of transfer RNA genes in genomic sequence.</title>
        <authorList>
            <person name="Lowe T.M."/>
            <person name="Eddy S.R."/>
        </authorList>
    </citation>
    <scope>NUCLEOTIDE SEQUENCE [LARGE SCALE GENOMIC DNA]</scope>
</reference>
<dbReference type="EC" id="3.1.4.4" evidence="2"/>
<proteinExistence type="predicted"/>
<feature type="compositionally biased region" description="Low complexity" evidence="7">
    <location>
        <begin position="51"/>
        <end position="62"/>
    </location>
</feature>
<dbReference type="Pfam" id="PF00614">
    <property type="entry name" value="PLDc"/>
    <property type="match status" value="1"/>
</dbReference>
<dbReference type="PIRSF" id="PIRSF009376">
    <property type="entry name" value="Phospholipase_D_euk"/>
    <property type="match status" value="1"/>
</dbReference>
<accession>A0ABM1PF07</accession>
<evidence type="ECO:0000256" key="6">
    <source>
        <dbReference type="ARBA" id="ARBA00023098"/>
    </source>
</evidence>
<organism evidence="9 10">
    <name type="scientific">Drosophila arizonae</name>
    <name type="common">Fruit fly</name>
    <dbReference type="NCBI Taxonomy" id="7263"/>
    <lineage>
        <taxon>Eukaryota</taxon>
        <taxon>Metazoa</taxon>
        <taxon>Ecdysozoa</taxon>
        <taxon>Arthropoda</taxon>
        <taxon>Hexapoda</taxon>
        <taxon>Insecta</taxon>
        <taxon>Pterygota</taxon>
        <taxon>Neoptera</taxon>
        <taxon>Endopterygota</taxon>
        <taxon>Diptera</taxon>
        <taxon>Brachycera</taxon>
        <taxon>Muscomorpha</taxon>
        <taxon>Ephydroidea</taxon>
        <taxon>Drosophilidae</taxon>
        <taxon>Drosophila</taxon>
    </lineage>
</organism>
<evidence type="ECO:0000256" key="3">
    <source>
        <dbReference type="ARBA" id="ARBA00022737"/>
    </source>
</evidence>
<gene>
    <name evidence="10" type="primary">LOC108615652</name>
</gene>
<keyword evidence="9" id="KW-1185">Reference proteome</keyword>
<keyword evidence="5" id="KW-0442">Lipid degradation</keyword>
<keyword evidence="3" id="KW-0677">Repeat</keyword>
<dbReference type="CDD" id="cd09141">
    <property type="entry name" value="PLDc_vPLD1_2_yPLD_like_2"/>
    <property type="match status" value="1"/>
</dbReference>
<dbReference type="SUPFAM" id="SSF56024">
    <property type="entry name" value="Phospholipase D/nuclease"/>
    <property type="match status" value="3"/>
</dbReference>
<feature type="domain" description="PLD phosphodiesterase" evidence="8">
    <location>
        <begin position="519"/>
        <end position="546"/>
    </location>
</feature>
<evidence type="ECO:0000256" key="2">
    <source>
        <dbReference type="ARBA" id="ARBA00012027"/>
    </source>
</evidence>
<keyword evidence="6" id="KW-0443">Lipid metabolism</keyword>
<feature type="domain" description="PLD phosphodiesterase" evidence="8">
    <location>
        <begin position="12"/>
        <end position="39"/>
    </location>
</feature>
<reference evidence="10" key="3">
    <citation type="submission" date="2025-08" db="UniProtKB">
        <authorList>
            <consortium name="RefSeq"/>
        </authorList>
    </citation>
    <scope>IDENTIFICATION</scope>
    <source>
        <tissue evidence="10">Whole organism</tissue>
    </source>
</reference>
<dbReference type="InterPro" id="IPR016555">
    <property type="entry name" value="PLipase_D_euk"/>
</dbReference>
<evidence type="ECO:0000256" key="1">
    <source>
        <dbReference type="ARBA" id="ARBA00000798"/>
    </source>
</evidence>
<dbReference type="InterPro" id="IPR025202">
    <property type="entry name" value="PLD-like_dom"/>
</dbReference>
<dbReference type="Gene3D" id="3.30.870.10">
    <property type="entry name" value="Endonuclease Chain A"/>
    <property type="match status" value="2"/>
</dbReference>
<name>A0ABM1PF07_DROAR</name>
<protein>
    <recommendedName>
        <fullName evidence="2">phospholipase D</fullName>
        <ecNumber evidence="2">3.1.4.4</ecNumber>
    </recommendedName>
</protein>
<evidence type="ECO:0000256" key="4">
    <source>
        <dbReference type="ARBA" id="ARBA00022801"/>
    </source>
</evidence>
<dbReference type="SMART" id="SM00155">
    <property type="entry name" value="PLDc"/>
    <property type="match status" value="2"/>
</dbReference>
<dbReference type="InterPro" id="IPR015679">
    <property type="entry name" value="PLipase_D_fam"/>
</dbReference>
<evidence type="ECO:0000313" key="10">
    <source>
        <dbReference type="RefSeq" id="XP_017865793.1"/>
    </source>
</evidence>
<dbReference type="PANTHER" id="PTHR18896">
    <property type="entry name" value="PHOSPHOLIPASE D"/>
    <property type="match status" value="1"/>
</dbReference>
<dbReference type="PROSITE" id="PS50035">
    <property type="entry name" value="PLD"/>
    <property type="match status" value="2"/>
</dbReference>
<sequence>MRHPDHARGGILLWAHHEKIVVIDQTYAFIGGLDLCYGRWDDRSHRLTDLGSISTGSVSGSTRQTPSGFFNRDDEDSAFGSRKSSRNAHYETPTAKEDTSTQPAHEEPNSPGMELRVLKPGDRLLIPDMLSAASSELALESTALEGMKLNTPELERKNMLDRLKNNAMKGARKGKDFMQRLTTSEATESTETEPEAGAGAAIYCIETAETAVSKEDMAQTSSSAAAAREGAGAGAGACTGSGAEANTQIHSEFYGQAKYWFGKDYSNFILKDWMNLNAPFVDIIDRTTTPRMPWHDVGLCVVGASARDVARHFIQRWNAMKLEKLRDNVRYPYLMPKSYHQIRLNPQLQQLQQRRQQRVTCQLLRSASAWSCGFIEPDLVEQSIHDAYIETITKAQHYVYIENQFFITMQLGLGVSGTFNVRNQIGETLFKRIVRAHKERKPFRVYVIMPLLPGFEGDVGGSTGIAVRAITHWNYASISRGRTAILTRLQEAGITQPENYISFHSLRNHSYLNNTPITELIYVHSKLLIVDDRVVICGSANINDRSMIGKRDSEIAAIIMDEEYEDGRMNGKKYPSGIFAGRLRKYLFKEHLGLLDPDSSMRSDLNVSDPICDQFWHNTWRRISTRNTEIYDEVFKCIPTDFVKTFASLRKYQEEPPMSKTEPELAAKRATEIQGHLVNLPLEFLNKEVLTPPGTSKEGLIPTSVWT</sequence>
<evidence type="ECO:0000259" key="8">
    <source>
        <dbReference type="PROSITE" id="PS50035"/>
    </source>
</evidence>
<dbReference type="RefSeq" id="XP_017865793.1">
    <property type="nucleotide sequence ID" value="XM_018010304.1"/>
</dbReference>
<evidence type="ECO:0000313" key="9">
    <source>
        <dbReference type="Proteomes" id="UP000694904"/>
    </source>
</evidence>